<comment type="caution">
    <text evidence="3">The sequence shown here is derived from an EMBL/GenBank/DDBJ whole genome shotgun (WGS) entry which is preliminary data.</text>
</comment>
<dbReference type="Pfam" id="PF08755">
    <property type="entry name" value="YccV-like"/>
    <property type="match status" value="1"/>
</dbReference>
<dbReference type="Gene3D" id="2.30.30.390">
    <property type="entry name" value="Hemimethylated DNA-binding domain"/>
    <property type="match status" value="1"/>
</dbReference>
<feature type="compositionally biased region" description="Polar residues" evidence="1">
    <location>
        <begin position="239"/>
        <end position="249"/>
    </location>
</feature>
<evidence type="ECO:0000256" key="1">
    <source>
        <dbReference type="SAM" id="MobiDB-lite"/>
    </source>
</evidence>
<dbReference type="Proteomes" id="UP001497392">
    <property type="component" value="Unassembled WGS sequence"/>
</dbReference>
<organism evidence="3 4">
    <name type="scientific">Coccomyxa viridis</name>
    <dbReference type="NCBI Taxonomy" id="1274662"/>
    <lineage>
        <taxon>Eukaryota</taxon>
        <taxon>Viridiplantae</taxon>
        <taxon>Chlorophyta</taxon>
        <taxon>core chlorophytes</taxon>
        <taxon>Trebouxiophyceae</taxon>
        <taxon>Trebouxiophyceae incertae sedis</taxon>
        <taxon>Coccomyxaceae</taxon>
        <taxon>Coccomyxa</taxon>
    </lineage>
</organism>
<dbReference type="InterPro" id="IPR011722">
    <property type="entry name" value="Hemimethylated_DNA-bd_dom"/>
</dbReference>
<feature type="domain" description="Hemimethylated DNA-binding" evidence="2">
    <location>
        <begin position="117"/>
        <end position="221"/>
    </location>
</feature>
<dbReference type="PANTHER" id="PTHR48439:SF1">
    <property type="entry name" value="HEMIMETHYLATED DNA-BINDING DOMAIN-CONTAINING PROTEIN"/>
    <property type="match status" value="1"/>
</dbReference>
<accession>A0ABP1FJ61</accession>
<proteinExistence type="predicted"/>
<evidence type="ECO:0000313" key="4">
    <source>
        <dbReference type="Proteomes" id="UP001497392"/>
    </source>
</evidence>
<sequence length="276" mass="31737">MASSGNKRLALTLYRSLLRWSESSRGVPFQLRYTDVQRCAPSVFHGVTPVQGSFEDAQAVRDITRLAFRQDKELQEEEKVEEALDRGLEAVQLLHTEYSRLLAQLRSAREVRSDRTKVAFSVGTVFTHEKFGYRGVVYGWDKECERDPDWAAAVQADPNQPFYHVLPDEDDCQRIFGAVRISKYVAQDNMEPITCSRRINHRAIAHYFDTYSPAVSRYIPNRKLQFEYPDPEYDAVDATSKQDCLQDSNVLDRPEHESDAEKSQPQPFGMAEAKYD</sequence>
<evidence type="ECO:0000259" key="2">
    <source>
        <dbReference type="SMART" id="SM00992"/>
    </source>
</evidence>
<feature type="region of interest" description="Disordered" evidence="1">
    <location>
        <begin position="237"/>
        <end position="276"/>
    </location>
</feature>
<dbReference type="NCBIfam" id="TIGR02097">
    <property type="entry name" value="yccV"/>
    <property type="match status" value="1"/>
</dbReference>
<dbReference type="InterPro" id="IPR053189">
    <property type="entry name" value="Clp_protease_adapter_ClpF"/>
</dbReference>
<keyword evidence="4" id="KW-1185">Reference proteome</keyword>
<protein>
    <submittedName>
        <fullName evidence="3">G1226 protein</fullName>
    </submittedName>
</protein>
<evidence type="ECO:0000313" key="3">
    <source>
        <dbReference type="EMBL" id="CAL5219401.1"/>
    </source>
</evidence>
<dbReference type="SUPFAM" id="SSF141255">
    <property type="entry name" value="YccV-like"/>
    <property type="match status" value="1"/>
</dbReference>
<gene>
    <name evidence="3" type="primary">g1226</name>
    <name evidence="3" type="ORF">VP750_LOCUS1060</name>
</gene>
<dbReference type="SMART" id="SM00992">
    <property type="entry name" value="YccV-like"/>
    <property type="match status" value="1"/>
</dbReference>
<reference evidence="3 4" key="1">
    <citation type="submission" date="2024-06" db="EMBL/GenBank/DDBJ databases">
        <authorList>
            <person name="Kraege A."/>
            <person name="Thomma B."/>
        </authorList>
    </citation>
    <scope>NUCLEOTIDE SEQUENCE [LARGE SCALE GENOMIC DNA]</scope>
</reference>
<name>A0ABP1FJ61_9CHLO</name>
<dbReference type="EMBL" id="CAXHTA020000002">
    <property type="protein sequence ID" value="CAL5219401.1"/>
    <property type="molecule type" value="Genomic_DNA"/>
</dbReference>
<dbReference type="PANTHER" id="PTHR48439">
    <property type="entry name" value="HEMIMETHYLATED DNA-BINDING DOMAIN-CONTAINING PROTEIN"/>
    <property type="match status" value="1"/>
</dbReference>
<feature type="compositionally biased region" description="Basic and acidic residues" evidence="1">
    <location>
        <begin position="250"/>
        <end position="262"/>
    </location>
</feature>
<dbReference type="InterPro" id="IPR036623">
    <property type="entry name" value="Hemimethylated_DNA-bd_sf"/>
</dbReference>